<dbReference type="InterPro" id="IPR028098">
    <property type="entry name" value="Glyco_trans_4-like_N"/>
</dbReference>
<protein>
    <submittedName>
        <fullName evidence="4">Glycosyl transferase</fullName>
    </submittedName>
</protein>
<evidence type="ECO:0000259" key="3">
    <source>
        <dbReference type="Pfam" id="PF13439"/>
    </source>
</evidence>
<feature type="domain" description="Glycosyltransferase subfamily 4-like N-terminal" evidence="3">
    <location>
        <begin position="79"/>
        <end position="213"/>
    </location>
</feature>
<dbReference type="RefSeq" id="WP_057183459.1">
    <property type="nucleotide sequence ID" value="NZ_BDQM01000006.1"/>
</dbReference>
<evidence type="ECO:0000313" key="5">
    <source>
        <dbReference type="Proteomes" id="UP000197068"/>
    </source>
</evidence>
<feature type="compositionally biased region" description="Polar residues" evidence="1">
    <location>
        <begin position="60"/>
        <end position="69"/>
    </location>
</feature>
<feature type="compositionally biased region" description="Basic and acidic residues" evidence="1">
    <location>
        <begin position="35"/>
        <end position="57"/>
    </location>
</feature>
<feature type="domain" description="Glycosyl transferase family 1" evidence="2">
    <location>
        <begin position="222"/>
        <end position="377"/>
    </location>
</feature>
<dbReference type="Pfam" id="PF00534">
    <property type="entry name" value="Glycos_transf_1"/>
    <property type="match status" value="1"/>
</dbReference>
<evidence type="ECO:0000256" key="1">
    <source>
        <dbReference type="SAM" id="MobiDB-lite"/>
    </source>
</evidence>
<reference evidence="4 5" key="1">
    <citation type="submission" date="2017-06" db="EMBL/GenBank/DDBJ databases">
        <title>Whole Genome Sequences of Colwellia marinimaniae MTCD1.</title>
        <authorList>
            <person name="Kusumoto H."/>
            <person name="Inoue M."/>
            <person name="Tanikawa K."/>
            <person name="Maeji H."/>
            <person name="Cameron J.H."/>
            <person name="Bartlett D.H."/>
        </authorList>
    </citation>
    <scope>NUCLEOTIDE SEQUENCE [LARGE SCALE GENOMIC DNA]</scope>
    <source>
        <strain evidence="4 5">MTCD1</strain>
    </source>
</reference>
<evidence type="ECO:0000313" key="4">
    <source>
        <dbReference type="EMBL" id="GAW95525.1"/>
    </source>
</evidence>
<feature type="region of interest" description="Disordered" evidence="1">
    <location>
        <begin position="31"/>
        <end position="69"/>
    </location>
</feature>
<keyword evidence="4" id="KW-0808">Transferase</keyword>
<keyword evidence="5" id="KW-1185">Reference proteome</keyword>
<dbReference type="SUPFAM" id="SSF53756">
    <property type="entry name" value="UDP-Glycosyltransferase/glycogen phosphorylase"/>
    <property type="match status" value="1"/>
</dbReference>
<dbReference type="InterPro" id="IPR001296">
    <property type="entry name" value="Glyco_trans_1"/>
</dbReference>
<proteinExistence type="predicted"/>
<dbReference type="Gene3D" id="3.40.50.2000">
    <property type="entry name" value="Glycogen Phosphorylase B"/>
    <property type="match status" value="2"/>
</dbReference>
<accession>A0ABQ0MT39</accession>
<dbReference type="GO" id="GO:0016740">
    <property type="term" value="F:transferase activity"/>
    <property type="evidence" value="ECO:0007669"/>
    <property type="project" value="UniProtKB-KW"/>
</dbReference>
<organism evidence="4 5">
    <name type="scientific">Colwellia marinimaniae</name>
    <dbReference type="NCBI Taxonomy" id="1513592"/>
    <lineage>
        <taxon>Bacteria</taxon>
        <taxon>Pseudomonadati</taxon>
        <taxon>Pseudomonadota</taxon>
        <taxon>Gammaproteobacteria</taxon>
        <taxon>Alteromonadales</taxon>
        <taxon>Colwelliaceae</taxon>
        <taxon>Colwellia</taxon>
    </lineage>
</organism>
<dbReference type="PANTHER" id="PTHR12526">
    <property type="entry name" value="GLYCOSYLTRANSFERASE"/>
    <property type="match status" value="1"/>
</dbReference>
<sequence length="413" mass="46508">MRKIHVMHITYDMRIGGTEMVIKNIIDGLTQPKSDTNHHSENDTDHDSASRHSRDHFVGNSESLDPQLNHNGDENFKMSVLCIESPLGPFAEELQNNGIEFFELNRQPGFDINLIKQIRRTIKDNAVDIIHCHQYTPWVYGVIAAAFTKTKVIFTEHGRFYPDSSTWKRKLINPILNLFTDQVTAISKATKQALVEFESIPEKSIDVVYNGISPLQVIQSDVEKLRIELSIPENHIVLGTIARFDPIKNHTMMLKAFALVLEQQPKTTLIMVGDGEERKNIETCVNQLNIQNNVLLIGYQHKPHNYLALMDIYLLSSLSEGTSMTLLEAMSLSKPCVVTNAGGNPEIVTDKENGFVTTNGIASEFAAGVIQVINSLENGNGLGHASKDRFDTLFSERSMNKKYQQLYLDKLNK</sequence>
<dbReference type="Pfam" id="PF13439">
    <property type="entry name" value="Glyco_transf_4"/>
    <property type="match status" value="1"/>
</dbReference>
<gene>
    <name evidence="4" type="ORF">MTCD1_01128</name>
</gene>
<name>A0ABQ0MT39_9GAMM</name>
<dbReference type="PANTHER" id="PTHR12526:SF630">
    <property type="entry name" value="GLYCOSYLTRANSFERASE"/>
    <property type="match status" value="1"/>
</dbReference>
<comment type="caution">
    <text evidence="4">The sequence shown here is derived from an EMBL/GenBank/DDBJ whole genome shotgun (WGS) entry which is preliminary data.</text>
</comment>
<dbReference type="EMBL" id="BDQM01000006">
    <property type="protein sequence ID" value="GAW95525.1"/>
    <property type="molecule type" value="Genomic_DNA"/>
</dbReference>
<dbReference type="Proteomes" id="UP000197068">
    <property type="component" value="Unassembled WGS sequence"/>
</dbReference>
<evidence type="ECO:0000259" key="2">
    <source>
        <dbReference type="Pfam" id="PF00534"/>
    </source>
</evidence>